<evidence type="ECO:0000313" key="2">
    <source>
        <dbReference type="Proteomes" id="UP001060085"/>
    </source>
</evidence>
<organism evidence="1 2">
    <name type="scientific">Catharanthus roseus</name>
    <name type="common">Madagascar periwinkle</name>
    <name type="synonym">Vinca rosea</name>
    <dbReference type="NCBI Taxonomy" id="4058"/>
    <lineage>
        <taxon>Eukaryota</taxon>
        <taxon>Viridiplantae</taxon>
        <taxon>Streptophyta</taxon>
        <taxon>Embryophyta</taxon>
        <taxon>Tracheophyta</taxon>
        <taxon>Spermatophyta</taxon>
        <taxon>Magnoliopsida</taxon>
        <taxon>eudicotyledons</taxon>
        <taxon>Gunneridae</taxon>
        <taxon>Pentapetalae</taxon>
        <taxon>asterids</taxon>
        <taxon>lamiids</taxon>
        <taxon>Gentianales</taxon>
        <taxon>Apocynaceae</taxon>
        <taxon>Rauvolfioideae</taxon>
        <taxon>Vinceae</taxon>
        <taxon>Catharanthinae</taxon>
        <taxon>Catharanthus</taxon>
    </lineage>
</organism>
<dbReference type="EMBL" id="CM044706">
    <property type="protein sequence ID" value="KAI5658015.1"/>
    <property type="molecule type" value="Genomic_DNA"/>
</dbReference>
<gene>
    <name evidence="1" type="ORF">M9H77_26808</name>
</gene>
<comment type="caution">
    <text evidence="1">The sequence shown here is derived from an EMBL/GenBank/DDBJ whole genome shotgun (WGS) entry which is preliminary data.</text>
</comment>
<protein>
    <submittedName>
        <fullName evidence="1">Uncharacterized protein</fullName>
    </submittedName>
</protein>
<keyword evidence="2" id="KW-1185">Reference proteome</keyword>
<proteinExistence type="predicted"/>
<reference evidence="2" key="1">
    <citation type="journal article" date="2023" name="Nat. Plants">
        <title>Single-cell RNA sequencing provides a high-resolution roadmap for understanding the multicellular compartmentation of specialized metabolism.</title>
        <authorList>
            <person name="Sun S."/>
            <person name="Shen X."/>
            <person name="Li Y."/>
            <person name="Li Y."/>
            <person name="Wang S."/>
            <person name="Li R."/>
            <person name="Zhang H."/>
            <person name="Shen G."/>
            <person name="Guo B."/>
            <person name="Wei J."/>
            <person name="Xu J."/>
            <person name="St-Pierre B."/>
            <person name="Chen S."/>
            <person name="Sun C."/>
        </authorList>
    </citation>
    <scope>NUCLEOTIDE SEQUENCE [LARGE SCALE GENOMIC DNA]</scope>
</reference>
<accession>A0ACC0AAZ4</accession>
<evidence type="ECO:0000313" key="1">
    <source>
        <dbReference type="EMBL" id="KAI5658015.1"/>
    </source>
</evidence>
<dbReference type="Proteomes" id="UP001060085">
    <property type="component" value="Linkage Group LG06"/>
</dbReference>
<sequence length="643" mass="72425">MGLSDHGLLFQRLLRSLVKSNFHQSFSRKDSIIIGIFFGGFSLKVMEEEKEVAVIPSTEDVVQALLDYFVEPVLPPKRFFEAPPLDQQLSVAKQVHAVVLLYNYYQRKLQPELEFLNLVSFCELVAVLKPALMPFMKLMHQSDYSQLEGQENQLSPTEKAIQDGCDLCRILEASKCTPVAQGRPINKVAVLVIDSSMENCLLLHSAATQGVWSVIEKELDVSNNGSWGTVEAKCKSQKRRTFKLPRRCNQTIDTSGLKTLALLAVKEVAGINLENIKVLEDHVVYSLSEEIGAGLFYLMQYTQSTVEAFQVSIKDVVERLQGPVIKKTSNGWKASSVAEYFHLLPYSRILSDFISRTPSINSSDAYQATYLPNRVDALNKGENGSPLHVSLSKEENLSFKNVINIQKQMTNQTFSDSSSRNDKEVDDKEKPLKMTSAEEFQIYKKKIQMETNSTIQSNSNKFSDEKVAGICSEALISSPTNEIVGAKGVQKVLALLASEDTAITEIALRILSQKREELCRQQRLLEDKLDLYYIEIQKMLHAKSQGKTHQQGEGQRTFHFPRDDSLTFQSPCQELDNICNLNCWRFPRYFISASLDGFVAKVIMKVMNLEFSFEGALRSTPLAARESAASFMISKLREMAVQE</sequence>
<name>A0ACC0AAZ4_CATRO</name>